<accession>A0A2G5U1W1</accession>
<evidence type="ECO:0000313" key="2">
    <source>
        <dbReference type="EMBL" id="PIC33351.1"/>
    </source>
</evidence>
<feature type="chain" id="PRO_5013875718" description="Chitin-binding type-2 domain-containing protein" evidence="1">
    <location>
        <begin position="18"/>
        <end position="129"/>
    </location>
</feature>
<dbReference type="PANTHER" id="PTHR34150">
    <property type="entry name" value="PROTEIN CBG08832-RELATED"/>
    <property type="match status" value="1"/>
</dbReference>
<evidence type="ECO:0000313" key="3">
    <source>
        <dbReference type="Proteomes" id="UP000230233"/>
    </source>
</evidence>
<dbReference type="EMBL" id="PDUG01000004">
    <property type="protein sequence ID" value="PIC33351.1"/>
    <property type="molecule type" value="Genomic_DNA"/>
</dbReference>
<dbReference type="PANTHER" id="PTHR34150:SF3">
    <property type="entry name" value="CC DOMAIN-CONTAINING PROTEIN"/>
    <property type="match status" value="1"/>
</dbReference>
<comment type="caution">
    <text evidence="2">The sequence shown here is derived from an EMBL/GenBank/DDBJ whole genome shotgun (WGS) entry which is preliminary data.</text>
</comment>
<evidence type="ECO:0000256" key="1">
    <source>
        <dbReference type="SAM" id="SignalP"/>
    </source>
</evidence>
<sequence length="129" mass="14434">MKLFFLLFSVVFESNFAQLISQQELLGNSVQGRYQYICGSDPYRFYSEFPCNMYPVCINGGFKINVGCQADYQCTPYSSNAVCVNNCCCTVPRIIGPDIVTTTRRFFDDAASFCTSIYVVVAVAALFLL</sequence>
<protein>
    <recommendedName>
        <fullName evidence="4">Chitin-binding type-2 domain-containing protein</fullName>
    </recommendedName>
</protein>
<keyword evidence="3" id="KW-1185">Reference proteome</keyword>
<name>A0A2G5U1W1_9PELO</name>
<proteinExistence type="predicted"/>
<dbReference type="OrthoDB" id="5804567at2759"/>
<evidence type="ECO:0008006" key="4">
    <source>
        <dbReference type="Google" id="ProtNLM"/>
    </source>
</evidence>
<reference evidence="3" key="1">
    <citation type="submission" date="2017-10" db="EMBL/GenBank/DDBJ databases">
        <title>Rapid genome shrinkage in a self-fertile nematode reveals novel sperm competition proteins.</title>
        <authorList>
            <person name="Yin D."/>
            <person name="Schwarz E.M."/>
            <person name="Thomas C.G."/>
            <person name="Felde R.L."/>
            <person name="Korf I.F."/>
            <person name="Cutter A.D."/>
            <person name="Schartner C.M."/>
            <person name="Ralston E.J."/>
            <person name="Meyer B.J."/>
            <person name="Haag E.S."/>
        </authorList>
    </citation>
    <scope>NUCLEOTIDE SEQUENCE [LARGE SCALE GENOMIC DNA]</scope>
    <source>
        <strain evidence="3">JU1422</strain>
    </source>
</reference>
<dbReference type="AlphaFoldDB" id="A0A2G5U1W1"/>
<organism evidence="2 3">
    <name type="scientific">Caenorhabditis nigoni</name>
    <dbReference type="NCBI Taxonomy" id="1611254"/>
    <lineage>
        <taxon>Eukaryota</taxon>
        <taxon>Metazoa</taxon>
        <taxon>Ecdysozoa</taxon>
        <taxon>Nematoda</taxon>
        <taxon>Chromadorea</taxon>
        <taxon>Rhabditida</taxon>
        <taxon>Rhabditina</taxon>
        <taxon>Rhabditomorpha</taxon>
        <taxon>Rhabditoidea</taxon>
        <taxon>Rhabditidae</taxon>
        <taxon>Peloderinae</taxon>
        <taxon>Caenorhabditis</taxon>
    </lineage>
</organism>
<dbReference type="Proteomes" id="UP000230233">
    <property type="component" value="Chromosome IV"/>
</dbReference>
<keyword evidence="1" id="KW-0732">Signal</keyword>
<feature type="signal peptide" evidence="1">
    <location>
        <begin position="1"/>
        <end position="17"/>
    </location>
</feature>
<gene>
    <name evidence="2" type="primary">Cni-T11F8.12</name>
    <name evidence="2" type="synonym">Cnig_chr_IV.g13361</name>
    <name evidence="2" type="ORF">B9Z55_013361</name>
</gene>